<keyword evidence="1" id="KW-0812">Transmembrane</keyword>
<reference evidence="2" key="1">
    <citation type="submission" date="2018-02" db="EMBL/GenBank/DDBJ databases">
        <title>Rhizophora mucronata_Transcriptome.</title>
        <authorList>
            <person name="Meera S.P."/>
            <person name="Sreeshan A."/>
            <person name="Augustine A."/>
        </authorList>
    </citation>
    <scope>NUCLEOTIDE SEQUENCE</scope>
    <source>
        <tissue evidence="2">Leaf</tissue>
    </source>
</reference>
<evidence type="ECO:0000256" key="1">
    <source>
        <dbReference type="SAM" id="Phobius"/>
    </source>
</evidence>
<accession>A0A2P2JVR6</accession>
<keyword evidence="1" id="KW-0472">Membrane</keyword>
<dbReference type="EMBL" id="GGEC01017092">
    <property type="protein sequence ID" value="MBW97575.1"/>
    <property type="molecule type" value="Transcribed_RNA"/>
</dbReference>
<proteinExistence type="predicted"/>
<name>A0A2P2JVR6_RHIMU</name>
<evidence type="ECO:0000313" key="2">
    <source>
        <dbReference type="EMBL" id="MBW97575.1"/>
    </source>
</evidence>
<dbReference type="AlphaFoldDB" id="A0A2P2JVR6"/>
<protein>
    <submittedName>
        <fullName evidence="2">Uncharacterized protein</fullName>
    </submittedName>
</protein>
<organism evidence="2">
    <name type="scientific">Rhizophora mucronata</name>
    <name type="common">Asiatic mangrove</name>
    <dbReference type="NCBI Taxonomy" id="61149"/>
    <lineage>
        <taxon>Eukaryota</taxon>
        <taxon>Viridiplantae</taxon>
        <taxon>Streptophyta</taxon>
        <taxon>Embryophyta</taxon>
        <taxon>Tracheophyta</taxon>
        <taxon>Spermatophyta</taxon>
        <taxon>Magnoliopsida</taxon>
        <taxon>eudicotyledons</taxon>
        <taxon>Gunneridae</taxon>
        <taxon>Pentapetalae</taxon>
        <taxon>rosids</taxon>
        <taxon>fabids</taxon>
        <taxon>Malpighiales</taxon>
        <taxon>Rhizophoraceae</taxon>
        <taxon>Rhizophora</taxon>
    </lineage>
</organism>
<sequence length="62" mass="6899">MDGVQALLLSSSNKGTNLTTQNGTIEVEGQQRMPLFTLNSNFLGYSTLWCSFGICLHYWVLV</sequence>
<keyword evidence="1" id="KW-1133">Transmembrane helix</keyword>
<feature type="transmembrane region" description="Helical" evidence="1">
    <location>
        <begin position="42"/>
        <end position="61"/>
    </location>
</feature>